<protein>
    <submittedName>
        <fullName evidence="1">GHMP kinase</fullName>
    </submittedName>
</protein>
<gene>
    <name evidence="1" type="ORF">C4S77_06000</name>
</gene>
<keyword evidence="2" id="KW-1185">Reference proteome</keyword>
<dbReference type="AlphaFoldDB" id="A0A2S8AE51"/>
<dbReference type="InterPro" id="IPR014721">
    <property type="entry name" value="Ribsml_uS5_D2-typ_fold_subgr"/>
</dbReference>
<dbReference type="RefSeq" id="WP_105246787.1">
    <property type="nucleotide sequence ID" value="NZ_PSZM01000036.1"/>
</dbReference>
<proteinExistence type="predicted"/>
<dbReference type="Gene3D" id="3.30.230.10">
    <property type="match status" value="1"/>
</dbReference>
<keyword evidence="1" id="KW-0808">Transferase</keyword>
<organism evidence="1 2">
    <name type="scientific">Apibacter adventoris</name>
    <dbReference type="NCBI Taxonomy" id="1679466"/>
    <lineage>
        <taxon>Bacteria</taxon>
        <taxon>Pseudomonadati</taxon>
        <taxon>Bacteroidota</taxon>
        <taxon>Flavobacteriia</taxon>
        <taxon>Flavobacteriales</taxon>
        <taxon>Weeksellaceae</taxon>
        <taxon>Apibacter</taxon>
    </lineage>
</organism>
<dbReference type="InterPro" id="IPR047765">
    <property type="entry name" value="GHMP_GYDIA-like"/>
</dbReference>
<dbReference type="SUPFAM" id="SSF54211">
    <property type="entry name" value="Ribosomal protein S5 domain 2-like"/>
    <property type="match status" value="1"/>
</dbReference>
<dbReference type="NCBIfam" id="NF040656">
    <property type="entry name" value="GHMP_GYDIA"/>
    <property type="match status" value="1"/>
</dbReference>
<evidence type="ECO:0000313" key="1">
    <source>
        <dbReference type="EMBL" id="PQL93211.1"/>
    </source>
</evidence>
<dbReference type="EMBL" id="PSZM01000036">
    <property type="protein sequence ID" value="PQL93211.1"/>
    <property type="molecule type" value="Genomic_DNA"/>
</dbReference>
<comment type="caution">
    <text evidence="1">The sequence shown here is derived from an EMBL/GenBank/DDBJ whole genome shotgun (WGS) entry which is preliminary data.</text>
</comment>
<dbReference type="OrthoDB" id="5288719at2"/>
<evidence type="ECO:0000313" key="2">
    <source>
        <dbReference type="Proteomes" id="UP000238042"/>
    </source>
</evidence>
<name>A0A2S8AE51_9FLAO</name>
<accession>A0A2S8AE51</accession>
<dbReference type="InterPro" id="IPR020568">
    <property type="entry name" value="Ribosomal_Su5_D2-typ_SF"/>
</dbReference>
<sequence length="307" mass="35222">MDSLHKYKSKGKLLFTGEYTVLDGALALAVPTQLGQSLTVYPTEEKKNIISWLAYKYNGELWSKTILDISQQKIIETNDIKIAKTLLNIFIQAKKLDSIIINQPNFGYECETHLEFPQKWGLGSSSTLINNIAKWLKISPYLLLEKTFGGSGYDLACAEAHSPITYQLQNKKPIVKEVFLPSQITDNLLFIYLNKKQDSREGINHYKNKQKSEELIEKVSYITQKIIEPNCSFKQFSELIQEHEDLISKHIQIPTIKKKLFSDYSGFIKSLGAWGGDFIMAEKIYGAENYFKNKGHKILKTYDEFLL</sequence>
<reference evidence="1 2" key="1">
    <citation type="submission" date="2018-02" db="EMBL/GenBank/DDBJ databases">
        <title>Genome sequences of Apibacter spp., gut symbionts of Asian honey bees.</title>
        <authorList>
            <person name="Kwong W.K."/>
            <person name="Steele M.I."/>
            <person name="Moran N.A."/>
        </authorList>
    </citation>
    <scope>NUCLEOTIDE SEQUENCE [LARGE SCALE GENOMIC DNA]</scope>
    <source>
        <strain evidence="2">wkB301</strain>
    </source>
</reference>
<dbReference type="Proteomes" id="UP000238042">
    <property type="component" value="Unassembled WGS sequence"/>
</dbReference>
<dbReference type="GO" id="GO:0016301">
    <property type="term" value="F:kinase activity"/>
    <property type="evidence" value="ECO:0007669"/>
    <property type="project" value="UniProtKB-KW"/>
</dbReference>
<keyword evidence="1" id="KW-0418">Kinase</keyword>